<dbReference type="GO" id="GO:0009097">
    <property type="term" value="P:isoleucine biosynthetic process"/>
    <property type="evidence" value="ECO:0007669"/>
    <property type="project" value="TreeGrafter"/>
</dbReference>
<evidence type="ECO:0000256" key="3">
    <source>
        <dbReference type="ARBA" id="ARBA00023052"/>
    </source>
</evidence>
<reference evidence="8 9" key="1">
    <citation type="submission" date="2019-02" db="EMBL/GenBank/DDBJ databases">
        <title>Prokaryotic population dynamics and viral predation in marine succession experiment using metagenomics: the confinement effect.</title>
        <authorList>
            <person name="Haro-Moreno J.M."/>
            <person name="Rodriguez-Valera F."/>
            <person name="Lopez-Perez M."/>
        </authorList>
    </citation>
    <scope>NUCLEOTIDE SEQUENCE [LARGE SCALE GENOMIC DNA]</scope>
    <source>
        <strain evidence="8">MED-G157</strain>
    </source>
</reference>
<evidence type="ECO:0000313" key="9">
    <source>
        <dbReference type="Proteomes" id="UP000316199"/>
    </source>
</evidence>
<proteinExistence type="inferred from homology"/>
<dbReference type="InterPro" id="IPR045229">
    <property type="entry name" value="TPP_enz"/>
</dbReference>
<name>A0A520S397_9GAMM</name>
<evidence type="ECO:0000256" key="4">
    <source>
        <dbReference type="RuleBase" id="RU362132"/>
    </source>
</evidence>
<evidence type="ECO:0000256" key="1">
    <source>
        <dbReference type="ARBA" id="ARBA00001964"/>
    </source>
</evidence>
<evidence type="ECO:0000259" key="6">
    <source>
        <dbReference type="Pfam" id="PF02775"/>
    </source>
</evidence>
<comment type="cofactor">
    <cofactor evidence="1">
        <name>thiamine diphosphate</name>
        <dbReference type="ChEBI" id="CHEBI:58937"/>
    </cofactor>
</comment>
<dbReference type="InterPro" id="IPR011766">
    <property type="entry name" value="TPP_enzyme_TPP-bd"/>
</dbReference>
<dbReference type="InterPro" id="IPR029035">
    <property type="entry name" value="DHS-like_NAD/FAD-binding_dom"/>
</dbReference>
<evidence type="ECO:0000259" key="5">
    <source>
        <dbReference type="Pfam" id="PF00205"/>
    </source>
</evidence>
<protein>
    <recommendedName>
        <fullName evidence="10">Thiamine pyrophosphate-requiring protein</fullName>
    </recommendedName>
</protein>
<evidence type="ECO:0000256" key="2">
    <source>
        <dbReference type="ARBA" id="ARBA00007812"/>
    </source>
</evidence>
<dbReference type="Pfam" id="PF00205">
    <property type="entry name" value="TPP_enzyme_M"/>
    <property type="match status" value="1"/>
</dbReference>
<dbReference type="Pfam" id="PF02775">
    <property type="entry name" value="TPP_enzyme_C"/>
    <property type="match status" value="1"/>
</dbReference>
<dbReference type="Pfam" id="PF02776">
    <property type="entry name" value="TPP_enzyme_N"/>
    <property type="match status" value="1"/>
</dbReference>
<dbReference type="Proteomes" id="UP000316199">
    <property type="component" value="Unassembled WGS sequence"/>
</dbReference>
<dbReference type="InterPro" id="IPR000399">
    <property type="entry name" value="TPP-bd_CS"/>
</dbReference>
<feature type="domain" description="Thiamine pyrophosphate enzyme TPP-binding" evidence="6">
    <location>
        <begin position="388"/>
        <end position="532"/>
    </location>
</feature>
<dbReference type="Gene3D" id="3.40.50.970">
    <property type="match status" value="2"/>
</dbReference>
<dbReference type="SUPFAM" id="SSF52518">
    <property type="entry name" value="Thiamin diphosphate-binding fold (THDP-binding)"/>
    <property type="match status" value="2"/>
</dbReference>
<dbReference type="CDD" id="cd07035">
    <property type="entry name" value="TPP_PYR_POX_like"/>
    <property type="match status" value="1"/>
</dbReference>
<dbReference type="SUPFAM" id="SSF52467">
    <property type="entry name" value="DHS-like NAD/FAD-binding domain"/>
    <property type="match status" value="1"/>
</dbReference>
<dbReference type="InterPro" id="IPR012000">
    <property type="entry name" value="Thiamin_PyroP_enz_cen_dom"/>
</dbReference>
<comment type="similarity">
    <text evidence="2 4">Belongs to the TPP enzyme family.</text>
</comment>
<dbReference type="InterPro" id="IPR029061">
    <property type="entry name" value="THDP-binding"/>
</dbReference>
<feature type="domain" description="Thiamine pyrophosphate enzyme N-terminal TPP-binding" evidence="7">
    <location>
        <begin position="3"/>
        <end position="101"/>
    </location>
</feature>
<sequence length="552" mass="59707">MIGAEYIAKILKAEGLTWMPCFPSNPMIEALAKEGIQPIAFRHERGAVMAADGYARVSDRKNISMVGMQSQAGAENSMGGLAQANADNIPILVMPGGNALHQLFIRPNFSAVNSWSTVSRHAEFITSPKETGNVMRRAMHHLKSGAPGPVIVELPQDVVSQEIPDNELNYSSPKLMVSVPSSGDIRDAAKALVEAKDPLIWAGAGVMSAQATEELRILAELLEVPVYTTLVGKSAIDERHPLALGSGGMTTTGPARQWLDDSDVMFAVGTSLTTTPYGQRFDPNKFLIHCVNDVNEINKDTVCDVGLVGDAKITLALMIDCVKGLIGEQGRTTGVTKRIKTAKDTWWASWMPYLENDSDPVSPYRVIWELNQNLDKENSIVTHDAGAPRDQIGPFYTATTPHSYVGWGKTTHLGASIPLMIGAKKAMPERMCVAFMGDAAFGMSGLDMETAVRANLPITVVLLNNGIMATYPGGTPTAREQFGVTHMSGDYGQIAMGMGAESIYVNKGSELPDALDKATRFNKEGKTVMIDIKTRNEDSRAPHRFVEENSIN</sequence>
<dbReference type="AlphaFoldDB" id="A0A520S397"/>
<accession>A0A520S397</accession>
<dbReference type="GO" id="GO:0005948">
    <property type="term" value="C:acetolactate synthase complex"/>
    <property type="evidence" value="ECO:0007669"/>
    <property type="project" value="TreeGrafter"/>
</dbReference>
<feature type="domain" description="Thiamine pyrophosphate enzyme central" evidence="5">
    <location>
        <begin position="185"/>
        <end position="316"/>
    </location>
</feature>
<evidence type="ECO:0008006" key="10">
    <source>
        <dbReference type="Google" id="ProtNLM"/>
    </source>
</evidence>
<gene>
    <name evidence="8" type="ORF">EVA68_02685</name>
</gene>
<evidence type="ECO:0000259" key="7">
    <source>
        <dbReference type="Pfam" id="PF02776"/>
    </source>
</evidence>
<evidence type="ECO:0000313" key="8">
    <source>
        <dbReference type="EMBL" id="RZO76945.1"/>
    </source>
</evidence>
<organism evidence="8 9">
    <name type="scientific">OM182 bacterium</name>
    <dbReference type="NCBI Taxonomy" id="2510334"/>
    <lineage>
        <taxon>Bacteria</taxon>
        <taxon>Pseudomonadati</taxon>
        <taxon>Pseudomonadota</taxon>
        <taxon>Gammaproteobacteria</taxon>
        <taxon>OMG group</taxon>
        <taxon>OM182 clade</taxon>
    </lineage>
</organism>
<dbReference type="GO" id="GO:0009099">
    <property type="term" value="P:L-valine biosynthetic process"/>
    <property type="evidence" value="ECO:0007669"/>
    <property type="project" value="TreeGrafter"/>
</dbReference>
<keyword evidence="3 4" id="KW-0786">Thiamine pyrophosphate</keyword>
<dbReference type="GO" id="GO:0030976">
    <property type="term" value="F:thiamine pyrophosphate binding"/>
    <property type="evidence" value="ECO:0007669"/>
    <property type="project" value="InterPro"/>
</dbReference>
<dbReference type="InterPro" id="IPR012001">
    <property type="entry name" value="Thiamin_PyroP_enz_TPP-bd_dom"/>
</dbReference>
<dbReference type="GO" id="GO:0000287">
    <property type="term" value="F:magnesium ion binding"/>
    <property type="evidence" value="ECO:0007669"/>
    <property type="project" value="InterPro"/>
</dbReference>
<dbReference type="GO" id="GO:0003984">
    <property type="term" value="F:acetolactate synthase activity"/>
    <property type="evidence" value="ECO:0007669"/>
    <property type="project" value="TreeGrafter"/>
</dbReference>
<dbReference type="GO" id="GO:0050660">
    <property type="term" value="F:flavin adenine dinucleotide binding"/>
    <property type="evidence" value="ECO:0007669"/>
    <property type="project" value="TreeGrafter"/>
</dbReference>
<comment type="caution">
    <text evidence="8">The sequence shown here is derived from an EMBL/GenBank/DDBJ whole genome shotgun (WGS) entry which is preliminary data.</text>
</comment>
<dbReference type="PROSITE" id="PS00187">
    <property type="entry name" value="TPP_ENZYMES"/>
    <property type="match status" value="1"/>
</dbReference>
<dbReference type="PANTHER" id="PTHR18968">
    <property type="entry name" value="THIAMINE PYROPHOSPHATE ENZYMES"/>
    <property type="match status" value="1"/>
</dbReference>
<dbReference type="EMBL" id="SHAG01000006">
    <property type="protein sequence ID" value="RZO76945.1"/>
    <property type="molecule type" value="Genomic_DNA"/>
</dbReference>
<dbReference type="Gene3D" id="3.40.50.1220">
    <property type="entry name" value="TPP-binding domain"/>
    <property type="match status" value="1"/>
</dbReference>
<dbReference type="PANTHER" id="PTHR18968:SF13">
    <property type="entry name" value="ACETOLACTATE SYNTHASE CATALYTIC SUBUNIT, MITOCHONDRIAL"/>
    <property type="match status" value="1"/>
</dbReference>